<sequence>MCVHKHEMHYHSILTLASCKYGGSDADVKARIVKARAAYLQLNRIWNSKQLSTNTKVRIFDTNVKTVLLYGAET</sequence>
<keyword evidence="2" id="KW-1185">Reference proteome</keyword>
<dbReference type="Proteomes" id="UP000277204">
    <property type="component" value="Unassembled WGS sequence"/>
</dbReference>
<accession>A0A183NBA4</accession>
<dbReference type="STRING" id="48269.A0A183NBA4"/>
<dbReference type="PROSITE" id="PS51257">
    <property type="entry name" value="PROKAR_LIPOPROTEIN"/>
    <property type="match status" value="1"/>
</dbReference>
<organism evidence="1 2">
    <name type="scientific">Schistosoma margrebowiei</name>
    <dbReference type="NCBI Taxonomy" id="48269"/>
    <lineage>
        <taxon>Eukaryota</taxon>
        <taxon>Metazoa</taxon>
        <taxon>Spiralia</taxon>
        <taxon>Lophotrochozoa</taxon>
        <taxon>Platyhelminthes</taxon>
        <taxon>Trematoda</taxon>
        <taxon>Digenea</taxon>
        <taxon>Strigeidida</taxon>
        <taxon>Schistosomatoidea</taxon>
        <taxon>Schistosomatidae</taxon>
        <taxon>Schistosoma</taxon>
    </lineage>
</organism>
<evidence type="ECO:0000313" key="2">
    <source>
        <dbReference type="Proteomes" id="UP000277204"/>
    </source>
</evidence>
<dbReference type="EMBL" id="UZAI01021497">
    <property type="protein sequence ID" value="VDP55672.1"/>
    <property type="molecule type" value="Genomic_DNA"/>
</dbReference>
<gene>
    <name evidence="1" type="ORF">SMRZ_LOCUS25579</name>
</gene>
<protein>
    <submittedName>
        <fullName evidence="1">Uncharacterized protein</fullName>
    </submittedName>
</protein>
<evidence type="ECO:0000313" key="1">
    <source>
        <dbReference type="EMBL" id="VDP55672.1"/>
    </source>
</evidence>
<dbReference type="InterPro" id="IPR045609">
    <property type="entry name" value="DUF6451"/>
</dbReference>
<reference evidence="1 2" key="1">
    <citation type="submission" date="2018-11" db="EMBL/GenBank/DDBJ databases">
        <authorList>
            <consortium name="Pathogen Informatics"/>
        </authorList>
    </citation>
    <scope>NUCLEOTIDE SEQUENCE [LARGE SCALE GENOMIC DNA]</scope>
    <source>
        <strain evidence="1 2">Zambia</strain>
    </source>
</reference>
<dbReference type="AlphaFoldDB" id="A0A183NBA4"/>
<dbReference type="Pfam" id="PF20049">
    <property type="entry name" value="DUF6451"/>
    <property type="match status" value="1"/>
</dbReference>
<proteinExistence type="predicted"/>
<name>A0A183NBA4_9TREM</name>